<gene>
    <name evidence="1" type="ORF">A8926_5547</name>
</gene>
<dbReference type="EMBL" id="PJNB01000001">
    <property type="protein sequence ID" value="PKW17569.1"/>
    <property type="molecule type" value="Genomic_DNA"/>
</dbReference>
<dbReference type="STRING" id="994479.GCA_000194155_00901"/>
<sequence length="77" mass="7903">MNGTVVVRFAFGVVGESRRQAHLSTAPESGLPEHWLTFCGLEIPATVAEVSTKLAGMPCVGCLSYPGGTASTLPGSP</sequence>
<comment type="caution">
    <text evidence="1">The sequence shown here is derived from an EMBL/GenBank/DDBJ whole genome shotgun (WGS) entry which is preliminary data.</text>
</comment>
<accession>A0A2N3Y3Q6</accession>
<keyword evidence="2" id="KW-1185">Reference proteome</keyword>
<reference evidence="1" key="1">
    <citation type="submission" date="2017-12" db="EMBL/GenBank/DDBJ databases">
        <title>Sequencing the genomes of 1000 Actinobacteria strains.</title>
        <authorList>
            <person name="Klenk H.-P."/>
        </authorList>
    </citation>
    <scope>NUCLEOTIDE SEQUENCE [LARGE SCALE GENOMIC DNA]</scope>
    <source>
        <strain evidence="1">DSM 44228</strain>
    </source>
</reference>
<proteinExistence type="predicted"/>
<evidence type="ECO:0000313" key="1">
    <source>
        <dbReference type="EMBL" id="PKW17569.1"/>
    </source>
</evidence>
<dbReference type="OrthoDB" id="3625434at2"/>
<protein>
    <submittedName>
        <fullName evidence="1">Uncharacterized protein</fullName>
    </submittedName>
</protein>
<name>A0A2N3Y3Q6_SACSN</name>
<evidence type="ECO:0000313" key="2">
    <source>
        <dbReference type="Proteomes" id="UP000233786"/>
    </source>
</evidence>
<dbReference type="Proteomes" id="UP000233786">
    <property type="component" value="Unassembled WGS sequence"/>
</dbReference>
<dbReference type="AlphaFoldDB" id="A0A2N3Y3Q6"/>
<organism evidence="1 2">
    <name type="scientific">Saccharopolyspora spinosa</name>
    <dbReference type="NCBI Taxonomy" id="60894"/>
    <lineage>
        <taxon>Bacteria</taxon>
        <taxon>Bacillati</taxon>
        <taxon>Actinomycetota</taxon>
        <taxon>Actinomycetes</taxon>
        <taxon>Pseudonocardiales</taxon>
        <taxon>Pseudonocardiaceae</taxon>
        <taxon>Saccharopolyspora</taxon>
    </lineage>
</organism>
<dbReference type="RefSeq" id="WP_010692584.1">
    <property type="nucleotide sequence ID" value="NZ_CP061007.1"/>
</dbReference>